<feature type="compositionally biased region" description="Polar residues" evidence="1">
    <location>
        <begin position="646"/>
        <end position="659"/>
    </location>
</feature>
<evidence type="ECO:0000313" key="2">
    <source>
        <dbReference type="EMBL" id="KAH0556131.1"/>
    </source>
</evidence>
<dbReference type="Pfam" id="PF12722">
    <property type="entry name" value="Hid1"/>
    <property type="match status" value="2"/>
</dbReference>
<dbReference type="GO" id="GO:0016020">
    <property type="term" value="C:membrane"/>
    <property type="evidence" value="ECO:0007669"/>
    <property type="project" value="TreeGrafter"/>
</dbReference>
<accession>A0A9P8L891</accession>
<dbReference type="GO" id="GO:0000138">
    <property type="term" value="C:Golgi trans cisterna"/>
    <property type="evidence" value="ECO:0007669"/>
    <property type="project" value="TreeGrafter"/>
</dbReference>
<evidence type="ECO:0000256" key="1">
    <source>
        <dbReference type="SAM" id="MobiDB-lite"/>
    </source>
</evidence>
<comment type="caution">
    <text evidence="2">The sequence shown here is derived from an EMBL/GenBank/DDBJ whole genome shotgun (WGS) entry which is preliminary data.</text>
</comment>
<reference evidence="2" key="1">
    <citation type="submission" date="2021-03" db="EMBL/GenBank/DDBJ databases">
        <title>Comparative genomics and phylogenomic investigation of the class Geoglossomycetes provide insights into ecological specialization and systematics.</title>
        <authorList>
            <person name="Melie T."/>
            <person name="Pirro S."/>
            <person name="Miller A.N."/>
            <person name="Quandt A."/>
        </authorList>
    </citation>
    <scope>NUCLEOTIDE SEQUENCE</scope>
    <source>
        <strain evidence="2">CAQ_001_2017</strain>
    </source>
</reference>
<feature type="compositionally biased region" description="Low complexity" evidence="1">
    <location>
        <begin position="605"/>
        <end position="619"/>
    </location>
</feature>
<evidence type="ECO:0000313" key="3">
    <source>
        <dbReference type="Proteomes" id="UP000750711"/>
    </source>
</evidence>
<keyword evidence="3" id="KW-1185">Reference proteome</keyword>
<dbReference type="EMBL" id="JAGHQM010001214">
    <property type="protein sequence ID" value="KAH0556131.1"/>
    <property type="molecule type" value="Genomic_DNA"/>
</dbReference>
<dbReference type="AlphaFoldDB" id="A0A9P8L891"/>
<gene>
    <name evidence="2" type="ORF">GP486_005938</name>
</gene>
<dbReference type="PANTHER" id="PTHR21575:SF12">
    <property type="entry name" value="PROTEIN HID1"/>
    <property type="match status" value="1"/>
</dbReference>
<dbReference type="GO" id="GO:0005797">
    <property type="term" value="C:Golgi medial cisterna"/>
    <property type="evidence" value="ECO:0007669"/>
    <property type="project" value="TreeGrafter"/>
</dbReference>
<protein>
    <recommendedName>
        <fullName evidence="4">High-temperature-induced dauer-formation protein</fullName>
    </recommendedName>
</protein>
<name>A0A9P8L891_9PEZI</name>
<feature type="compositionally biased region" description="Acidic residues" evidence="1">
    <location>
        <begin position="592"/>
        <end position="601"/>
    </location>
</feature>
<dbReference type="InterPro" id="IPR026705">
    <property type="entry name" value="Hid-1/Ecm30"/>
</dbReference>
<dbReference type="Proteomes" id="UP000750711">
    <property type="component" value="Unassembled WGS sequence"/>
</dbReference>
<feature type="region of interest" description="Disordered" evidence="1">
    <location>
        <begin position="813"/>
        <end position="839"/>
    </location>
</feature>
<feature type="compositionally biased region" description="Polar residues" evidence="1">
    <location>
        <begin position="557"/>
        <end position="579"/>
    </location>
</feature>
<evidence type="ECO:0008006" key="4">
    <source>
        <dbReference type="Google" id="ProtNLM"/>
    </source>
</evidence>
<proteinExistence type="predicted"/>
<organism evidence="2 3">
    <name type="scientific">Trichoglossum hirsutum</name>
    <dbReference type="NCBI Taxonomy" id="265104"/>
    <lineage>
        <taxon>Eukaryota</taxon>
        <taxon>Fungi</taxon>
        <taxon>Dikarya</taxon>
        <taxon>Ascomycota</taxon>
        <taxon>Pezizomycotina</taxon>
        <taxon>Geoglossomycetes</taxon>
        <taxon>Geoglossales</taxon>
        <taxon>Geoglossaceae</taxon>
        <taxon>Trichoglossum</taxon>
    </lineage>
</organism>
<sequence>MGASDSKLVFKQGIFRLSEEKGISPNDPYWTSFWKLPESAEDVFTLFSPTDVRRTRDTSLTNLETLILAVTARLFYLRNHPSFPDLETAPEKEALNCIRVLTRILPFIYEADNLETWEDDFFWKVRRKRMNSARTEVIFDEARPEEELNLSRSPEEDFEEMKPLAEELIDTLIDLLFFSEFTLPKAPQTAKSKVTFAIWQSGVGCNTPIGTSKEFESNRCEILRLLLTLTSKAIYLPATSWRVPYDHVVFKDPKQILVSYSLQLLLILVLYPVPEPHSSHLSPKNYYRHFLGRLHRPQDFQFLVDGMTRILHQPVQANSSYLPGSQKSIKWAPEMIMLFWEALQCNKRFRSFIIDTDRAHDFVVLVLFYALEQKTDLSKQGVVRMCVFVLQTLSAEPNFGKGLNKKFEGQDSLPASVRIPNFDGTYADYVIISIYNLITGSKGKLEAIYPALLAIINNTAAYLENLGVNASSKLLQLFSSMSSPGFLLANDKNHALLHSLLESMNAIIEHQYSKNPTFVYAVLRSRKKFMALRSFTLESGQEEIEKQRRLRKERSNDGGNESSIRADSTDGASQRTPTPGNVPEEIGAFAIGDDDDSEDEQDHGPTPSQSSRTPSISSSADDTVPLQLRGMSEKARGKMPAGAPTFSRQNSTTSLSSPTAGRPSAVGFAPSAQWIETWLPELPLHTILTLIQELGPRLPRSDTSSDGRSPSIIQTIRSTHIRGIEPSPIRVHLFEWSPLSLGWYESLLWGFIFASEMVVSRGTVGVWNGTAVKLFRVQETAAEGPSLLAPRGAVDAVGSNLVQRIGNLNLTGSGQGGHTAGGGGGQNGVGGETGTGHVV</sequence>
<feature type="region of interest" description="Disordered" evidence="1">
    <location>
        <begin position="541"/>
        <end position="663"/>
    </location>
</feature>
<dbReference type="PANTHER" id="PTHR21575">
    <property type="entry name" value="PROTEIN HID1"/>
    <property type="match status" value="1"/>
</dbReference>